<keyword evidence="2" id="KW-1185">Reference proteome</keyword>
<sequence length="47" mass="5427">MNTSQWRAYAAHLRGLASALLHGDDRDSGSHPPDLCRRTLLYDRYLR</sequence>
<dbReference type="RefSeq" id="WP_301212666.1">
    <property type="nucleotide sequence ID" value="NZ_JAROCF010000001.1"/>
</dbReference>
<evidence type="ECO:0000313" key="1">
    <source>
        <dbReference type="EMBL" id="MDN4614221.1"/>
    </source>
</evidence>
<accession>A0ABT8KBP0</accession>
<evidence type="ECO:0000313" key="2">
    <source>
        <dbReference type="Proteomes" id="UP001174208"/>
    </source>
</evidence>
<proteinExistence type="predicted"/>
<organism evidence="1 2">
    <name type="scientific">Leifsonia williamsii</name>
    <dbReference type="NCBI Taxonomy" id="3035919"/>
    <lineage>
        <taxon>Bacteria</taxon>
        <taxon>Bacillati</taxon>
        <taxon>Actinomycetota</taxon>
        <taxon>Actinomycetes</taxon>
        <taxon>Micrococcales</taxon>
        <taxon>Microbacteriaceae</taxon>
        <taxon>Leifsonia</taxon>
    </lineage>
</organism>
<gene>
    <name evidence="1" type="ORF">P5G50_07115</name>
</gene>
<reference evidence="1" key="1">
    <citation type="submission" date="2023-06" db="EMBL/GenBank/DDBJ databases">
        <title>MT1 and MT2 Draft Genomes of Novel Species.</title>
        <authorList>
            <person name="Venkateswaran K."/>
        </authorList>
    </citation>
    <scope>NUCLEOTIDE SEQUENCE</scope>
    <source>
        <strain evidence="1">F6_8S_P_1B</strain>
    </source>
</reference>
<name>A0ABT8KBP0_9MICO</name>
<dbReference type="EMBL" id="JAROCF010000001">
    <property type="protein sequence ID" value="MDN4614221.1"/>
    <property type="molecule type" value="Genomic_DNA"/>
</dbReference>
<dbReference type="Proteomes" id="UP001174208">
    <property type="component" value="Unassembled WGS sequence"/>
</dbReference>
<comment type="caution">
    <text evidence="1">The sequence shown here is derived from an EMBL/GenBank/DDBJ whole genome shotgun (WGS) entry which is preliminary data.</text>
</comment>
<protein>
    <submittedName>
        <fullName evidence="1">Uncharacterized protein</fullName>
    </submittedName>
</protein>